<feature type="domain" description="Flagellar Assembly Protein A N-terminal region" evidence="1">
    <location>
        <begin position="78"/>
        <end position="248"/>
    </location>
</feature>
<dbReference type="InterPro" id="IPR046866">
    <property type="entry name" value="FapA_N"/>
</dbReference>
<sequence>MKNQYFQMVFSEEKAYIHFYPAEDGGKNLNISEVEEYLRSKQIDGYDLKELHAAMNSGHEADVYVGPWDGIKVRETMDIRVSLDKMRVVCQFYPPSEGGGYMDENEIINDLGYHKIRFGIKEDAIKNYLKNREFCTDIVVAEGLQPVHGRDARIEYMFHTDMKIQPLHNEDGTVNYKELNTISHVQKGELLAKLIPADMGKSGRNVYGEEIKPRTVKTCRLEYGRNISINEDKTEIYSDVTGHVMYINGKVFVSNVYEVPADVDNSIGNINYDGSVHVKGNIKSGFTVQAEGDVIVDGVIENASVYAGGQIIVKRGVQGRHKGVLKAGSNIISKYIENATVSAAGYIESEIILNSTVSSGGTIKVHGKKGLINGGVTRAANSIEANNFGTEMETPTILEVGIDPAKKERYTELKKQITQADEKLADQKVILDNYAGMINRGDRLPADKLLYVQKLALGYKEEKARLEPLRAEMNQIHVEMMVAAHSYVSVTGKAYPGVVISIADMEYHVKSPVFNSKFKKQDGNIKTVPL</sequence>
<evidence type="ECO:0000313" key="3">
    <source>
        <dbReference type="Proteomes" id="UP000474024"/>
    </source>
</evidence>
<keyword evidence="3" id="KW-1185">Reference proteome</keyword>
<organism evidence="2 3">
    <name type="scientific">Roseburia porci</name>
    <dbReference type="NCBI Taxonomy" id="2605790"/>
    <lineage>
        <taxon>Bacteria</taxon>
        <taxon>Bacillati</taxon>
        <taxon>Bacillota</taxon>
        <taxon>Clostridia</taxon>
        <taxon>Lachnospirales</taxon>
        <taxon>Lachnospiraceae</taxon>
        <taxon>Roseburia</taxon>
    </lineage>
</organism>
<dbReference type="Pfam" id="PF20250">
    <property type="entry name" value="FapA_N"/>
    <property type="match status" value="1"/>
</dbReference>
<dbReference type="InterPro" id="IPR046865">
    <property type="entry name" value="FapA_b_solenoid"/>
</dbReference>
<proteinExistence type="predicted"/>
<reference evidence="2 3" key="1">
    <citation type="submission" date="2019-08" db="EMBL/GenBank/DDBJ databases">
        <title>In-depth cultivation of the pig gut microbiome towards novel bacterial diversity and tailored functional studies.</title>
        <authorList>
            <person name="Wylensek D."/>
            <person name="Hitch T.C.A."/>
            <person name="Clavel T."/>
        </authorList>
    </citation>
    <scope>NUCLEOTIDE SEQUENCE [LARGE SCALE GENOMIC DNA]</scope>
    <source>
        <strain evidence="2 3">MUC/MUC-530-WT-4D</strain>
    </source>
</reference>
<dbReference type="AlphaFoldDB" id="A0A6L5YS57"/>
<dbReference type="PANTHER" id="PTHR38032:SF1">
    <property type="entry name" value="RNA-BINDING PROTEIN KHPB N-TERMINAL DOMAIN-CONTAINING PROTEIN"/>
    <property type="match status" value="1"/>
</dbReference>
<accession>A0A6L5YS57</accession>
<dbReference type="Pfam" id="PF03961">
    <property type="entry name" value="FapA"/>
    <property type="match status" value="1"/>
</dbReference>
<dbReference type="PANTHER" id="PTHR38032">
    <property type="entry name" value="POLYMERASE-RELATED"/>
    <property type="match status" value="1"/>
</dbReference>
<name>A0A6L5YS57_9FIRM</name>
<gene>
    <name evidence="2" type="ORF">FYJ75_05690</name>
</gene>
<evidence type="ECO:0000259" key="1">
    <source>
        <dbReference type="Pfam" id="PF20250"/>
    </source>
</evidence>
<dbReference type="RefSeq" id="WP_154429501.1">
    <property type="nucleotide sequence ID" value="NZ_VUNI01000007.1"/>
</dbReference>
<dbReference type="InterPro" id="IPR005646">
    <property type="entry name" value="FapA"/>
</dbReference>
<evidence type="ECO:0000313" key="2">
    <source>
        <dbReference type="EMBL" id="MST74531.1"/>
    </source>
</evidence>
<dbReference type="Proteomes" id="UP000474024">
    <property type="component" value="Unassembled WGS sequence"/>
</dbReference>
<dbReference type="EMBL" id="VUNI01000007">
    <property type="protein sequence ID" value="MST74531.1"/>
    <property type="molecule type" value="Genomic_DNA"/>
</dbReference>
<protein>
    <submittedName>
        <fullName evidence="2">DUF342 domain-containing protein</fullName>
    </submittedName>
</protein>
<comment type="caution">
    <text evidence="2">The sequence shown here is derived from an EMBL/GenBank/DDBJ whole genome shotgun (WGS) entry which is preliminary data.</text>
</comment>